<evidence type="ECO:0000313" key="18">
    <source>
        <dbReference type="Proteomes" id="UP000175684"/>
    </source>
</evidence>
<evidence type="ECO:0000313" key="17">
    <source>
        <dbReference type="Proteomes" id="UP000095647"/>
    </source>
</evidence>
<evidence type="ECO:0000313" key="5">
    <source>
        <dbReference type="EMBL" id="KAB5887278.1"/>
    </source>
</evidence>
<evidence type="ECO:0000313" key="15">
    <source>
        <dbReference type="EMBL" id="RHJ20269.1"/>
    </source>
</evidence>
<dbReference type="EMBL" id="QRLP01000001">
    <property type="protein sequence ID" value="RHJ20269.1"/>
    <property type="molecule type" value="Genomic_DNA"/>
</dbReference>
<evidence type="ECO:0000313" key="3">
    <source>
        <dbReference type="EMBL" id="GJD13352.1"/>
    </source>
</evidence>
<dbReference type="EMBL" id="MAXD01000007">
    <property type="protein sequence ID" value="OFA34291.1"/>
    <property type="molecule type" value="Genomic_DNA"/>
</dbReference>
<dbReference type="EMBL" id="LNKD01000001">
    <property type="protein sequence ID" value="OSG87696.1"/>
    <property type="molecule type" value="Genomic_DNA"/>
</dbReference>
<evidence type="ECO:0000313" key="28">
    <source>
        <dbReference type="Proteomes" id="UP000464884"/>
    </source>
</evidence>
<dbReference type="Proteomes" id="UP001206013">
    <property type="component" value="Unassembled WGS sequence"/>
</dbReference>
<dbReference type="EMBL" id="LNKF01000002">
    <property type="protein sequence ID" value="OSG95345.1"/>
    <property type="molecule type" value="Genomic_DNA"/>
</dbReference>
<dbReference type="Proteomes" id="UP000175684">
    <property type="component" value="Unassembled WGS sequence"/>
</dbReference>
<reference evidence="2 17" key="1">
    <citation type="submission" date="2015-09" db="EMBL/GenBank/DDBJ databases">
        <authorList>
            <consortium name="Pathogen Informatics"/>
        </authorList>
    </citation>
    <scope>NUCLEOTIDE SEQUENCE [LARGE SCALE GENOMIC DNA]</scope>
    <source>
        <strain evidence="2 17">2789STDY5608824</strain>
    </source>
</reference>
<evidence type="ECO:0000313" key="22">
    <source>
        <dbReference type="Proteomes" id="UP000193664"/>
    </source>
</evidence>
<evidence type="ECO:0000313" key="19">
    <source>
        <dbReference type="Proteomes" id="UP000192714"/>
    </source>
</evidence>
<dbReference type="EMBL" id="CP047129">
    <property type="protein sequence ID" value="QHB62326.1"/>
    <property type="molecule type" value="Genomic_DNA"/>
</dbReference>
<gene>
    <name evidence="10" type="ORF">AD0028_0587</name>
    <name evidence="11" type="ORF">AL0462_0543</name>
    <name evidence="12" type="ORF">AL0467_0608</name>
    <name evidence="9" type="ORF">B0487_0615</name>
    <name evidence="1" type="ORF">B19861_05420</name>
    <name evidence="8" type="ORF">B5789_1319</name>
    <name evidence="7" type="ORF">BBK15_08120</name>
    <name evidence="3" type="ORF">BIFAD42_03360</name>
    <name evidence="16" type="ORF">DW072_01090</name>
    <name evidence="15" type="ORF">DW139_02715</name>
    <name evidence="14" type="ORF">DWX79_02405</name>
    <name evidence="2" type="ORF">ERS852382_01214</name>
    <name evidence="13" type="ORF">F3K97_02985</name>
    <name evidence="5" type="ORF">GA629_01530</name>
    <name evidence="4" type="ORF">GA752_01770</name>
    <name evidence="6" type="ORF">NE692_00200</name>
</gene>
<dbReference type="EMBL" id="CYYI01000004">
    <property type="protein sequence ID" value="CUN74120.1"/>
    <property type="molecule type" value="Genomic_DNA"/>
</dbReference>
<evidence type="ECO:0000313" key="10">
    <source>
        <dbReference type="EMBL" id="OSG95345.1"/>
    </source>
</evidence>
<reference evidence="3" key="8">
    <citation type="submission" date="2021-08" db="EMBL/GenBank/DDBJ databases">
        <title>Draft genome sequence of the GABA producer Bifidobacterium adolescentis 4-2, isolated from healthy human feces.</title>
        <authorList>
            <person name="Altaib H."/>
            <person name="Niwa R."/>
            <person name="Abe M."/>
            <person name="Suzuki T."/>
        </authorList>
    </citation>
    <scope>NUCLEOTIDE SEQUENCE</scope>
    <source>
        <strain evidence="3">4-2</strain>
    </source>
</reference>
<dbReference type="RefSeq" id="WP_003808647.1">
    <property type="nucleotide sequence ID" value="NZ_AP028457.1"/>
</dbReference>
<reference evidence="27 29" key="6">
    <citation type="journal article" date="2019" name="Nat. Med.">
        <title>A library of human gut bacterial isolates paired with longitudinal multiomics data enables mechanistic microbiome research.</title>
        <authorList>
            <person name="Poyet M."/>
            <person name="Groussin M."/>
            <person name="Gibbons S.M."/>
            <person name="Avila-Pacheco J."/>
            <person name="Jiang X."/>
            <person name="Kearney S.M."/>
            <person name="Perrotta A.R."/>
            <person name="Berdy B."/>
            <person name="Zhao S."/>
            <person name="Lieberman T.D."/>
            <person name="Swanson P.K."/>
            <person name="Smith M."/>
            <person name="Roesemann S."/>
            <person name="Alexander J.E."/>
            <person name="Rich S.A."/>
            <person name="Livny J."/>
            <person name="Vlamakis H."/>
            <person name="Clish C."/>
            <person name="Bullock K."/>
            <person name="Deik A."/>
            <person name="Scott J."/>
            <person name="Pierce K.A."/>
            <person name="Xavier R.J."/>
            <person name="Alm E.J."/>
        </authorList>
    </citation>
    <scope>NUCLEOTIDE SEQUENCE [LARGE SCALE GENOMIC DNA]</scope>
    <source>
        <strain evidence="5 29">BIOML-A105</strain>
        <strain evidence="4 27">BIOML-A190</strain>
    </source>
</reference>
<reference evidence="6" key="9">
    <citation type="submission" date="2022-06" db="EMBL/GenBank/DDBJ databases">
        <title>Isolation of gut microbiota from human fecal samples.</title>
        <authorList>
            <person name="Pamer E.G."/>
            <person name="Barat B."/>
            <person name="Waligurski E."/>
            <person name="Medina S."/>
            <person name="Paddock L."/>
            <person name="Mostad J."/>
        </authorList>
    </citation>
    <scope>NUCLEOTIDE SEQUENCE</scope>
    <source>
        <strain evidence="6">SL.1.01</strain>
    </source>
</reference>
<reference evidence="13 28" key="7">
    <citation type="submission" date="2019-12" db="EMBL/GenBank/DDBJ databases">
        <title>Draft Genome Sequence of Bifidobacterium adolescentis ZJ2.</title>
        <authorList>
            <person name="Jin Z."/>
        </authorList>
    </citation>
    <scope>NUCLEOTIDE SEQUENCE [LARGE SCALE GENOMIC DNA]</scope>
    <source>
        <strain evidence="13 28">ZJ2</strain>
    </source>
</reference>
<dbReference type="Proteomes" id="UP000193905">
    <property type="component" value="Unassembled WGS sequence"/>
</dbReference>
<evidence type="ECO:0000313" key="23">
    <source>
        <dbReference type="Proteomes" id="UP000193905"/>
    </source>
</evidence>
<evidence type="ECO:0000313" key="14">
    <source>
        <dbReference type="EMBL" id="RGS65953.1"/>
    </source>
</evidence>
<dbReference type="EMBL" id="LNKI01000001">
    <property type="protein sequence ID" value="OSH01548.1"/>
    <property type="molecule type" value="Genomic_DNA"/>
</dbReference>
<dbReference type="Proteomes" id="UP000192714">
    <property type="component" value="Unassembled WGS sequence"/>
</dbReference>
<dbReference type="EMBL" id="AP028457">
    <property type="protein sequence ID" value="BEK82600.1"/>
    <property type="molecule type" value="Genomic_DNA"/>
</dbReference>
<dbReference type="Proteomes" id="UP000464884">
    <property type="component" value="Chromosome"/>
</dbReference>
<dbReference type="Proteomes" id="UP000095647">
    <property type="component" value="Unassembled WGS sequence"/>
</dbReference>
<dbReference type="EMBL" id="WDLT01000001">
    <property type="protein sequence ID" value="KAB5748231.1"/>
    <property type="molecule type" value="Genomic_DNA"/>
</dbReference>
<reference evidence="7 18" key="3">
    <citation type="submission" date="2016-07" db="EMBL/GenBank/DDBJ databases">
        <title>Draft Genome Sequence of Bifidobacterium adolescentis strain Km 4.</title>
        <authorList>
            <person name="Danilenko V.N."/>
        </authorList>
    </citation>
    <scope>NUCLEOTIDE SEQUENCE [LARGE SCALE GENOMIC DNA]</scope>
    <source>
        <strain evidence="7 18">Km 4</strain>
    </source>
</reference>
<dbReference type="eggNOG" id="ENOG5031KG5">
    <property type="taxonomic scope" value="Bacteria"/>
</dbReference>
<dbReference type="AlphaFoldDB" id="A0A076JLU1"/>
<dbReference type="Proteomes" id="UP000886943">
    <property type="component" value="Unassembled WGS sequence"/>
</dbReference>
<dbReference type="EMBL" id="JANFYM010000001">
    <property type="protein sequence ID" value="MCQ4791900.1"/>
    <property type="molecule type" value="Genomic_DNA"/>
</dbReference>
<evidence type="ECO:0000313" key="29">
    <source>
        <dbReference type="Proteomes" id="UP000470200"/>
    </source>
</evidence>
<dbReference type="Proteomes" id="UP000285462">
    <property type="component" value="Unassembled WGS sequence"/>
</dbReference>
<evidence type="ECO:0000313" key="16">
    <source>
        <dbReference type="EMBL" id="RHK27335.1"/>
    </source>
</evidence>
<dbReference type="Proteomes" id="UP000193664">
    <property type="component" value="Unassembled WGS sequence"/>
</dbReference>
<dbReference type="KEGG" id="badl:BADO_0565"/>
<evidence type="ECO:0000313" key="6">
    <source>
        <dbReference type="EMBL" id="MCQ4791900.1"/>
    </source>
</evidence>
<evidence type="ECO:0000313" key="2">
    <source>
        <dbReference type="EMBL" id="CUN74120.1"/>
    </source>
</evidence>
<dbReference type="Proteomes" id="UP000193208">
    <property type="component" value="Unassembled WGS sequence"/>
</dbReference>
<dbReference type="Proteomes" id="UP000470200">
    <property type="component" value="Unassembled WGS sequence"/>
</dbReference>
<evidence type="ECO:0000313" key="8">
    <source>
        <dbReference type="EMBL" id="OQM57832.1"/>
    </source>
</evidence>
<proteinExistence type="predicted"/>
<evidence type="ECO:0000313" key="21">
    <source>
        <dbReference type="Proteomes" id="UP000193377"/>
    </source>
</evidence>
<dbReference type="EMBL" id="QRNG01000001">
    <property type="protein sequence ID" value="RHK27335.1"/>
    <property type="molecule type" value="Genomic_DNA"/>
</dbReference>
<keyword evidence="30" id="KW-1185">Reference proteome</keyword>
<evidence type="ECO:0000313" key="1">
    <source>
        <dbReference type="EMBL" id="BEK82600.1"/>
    </source>
</evidence>
<reference evidence="24 25" key="5">
    <citation type="submission" date="2018-08" db="EMBL/GenBank/DDBJ databases">
        <title>A genome reference for cultivated species of the human gut microbiota.</title>
        <authorList>
            <person name="Zou Y."/>
            <person name="Xue W."/>
            <person name="Luo G."/>
        </authorList>
    </citation>
    <scope>NUCLEOTIDE SEQUENCE [LARGE SCALE GENOMIC DNA]</scope>
    <source>
        <strain evidence="14 26">AF21-27</strain>
        <strain evidence="16 25">AF45-19</strain>
        <strain evidence="15 24">AM12-20</strain>
    </source>
</reference>
<evidence type="ECO:0000313" key="25">
    <source>
        <dbReference type="Proteomes" id="UP000285262"/>
    </source>
</evidence>
<accession>A0A076JLU1</accession>
<evidence type="ECO:0000313" key="20">
    <source>
        <dbReference type="Proteomes" id="UP000193208"/>
    </source>
</evidence>
<dbReference type="Proteomes" id="UP000285262">
    <property type="component" value="Unassembled WGS sequence"/>
</dbReference>
<evidence type="ECO:0000313" key="24">
    <source>
        <dbReference type="Proteomes" id="UP000284589"/>
    </source>
</evidence>
<evidence type="ECO:0000313" key="4">
    <source>
        <dbReference type="EMBL" id="KAB5748231.1"/>
    </source>
</evidence>
<dbReference type="OrthoDB" id="3239453at2"/>
<dbReference type="Proteomes" id="UP001357973">
    <property type="component" value="Chromosome"/>
</dbReference>
<evidence type="ECO:0000313" key="27">
    <source>
        <dbReference type="Proteomes" id="UP000437631"/>
    </source>
</evidence>
<evidence type="ECO:0000313" key="12">
    <source>
        <dbReference type="EMBL" id="OSH01548.1"/>
    </source>
</evidence>
<evidence type="ECO:0000313" key="9">
    <source>
        <dbReference type="EMBL" id="OSG87696.1"/>
    </source>
</evidence>
<name>A0A076JLU1_BIFAD</name>
<dbReference type="EMBL" id="NAQF01000005">
    <property type="protein sequence ID" value="OQM57832.1"/>
    <property type="molecule type" value="Genomic_DNA"/>
</dbReference>
<dbReference type="Proteomes" id="UP000437631">
    <property type="component" value="Unassembled WGS sequence"/>
</dbReference>
<evidence type="ECO:0000313" key="13">
    <source>
        <dbReference type="EMBL" id="QHB62326.1"/>
    </source>
</evidence>
<organism evidence="9 21">
    <name type="scientific">Bifidobacterium adolescentis</name>
    <dbReference type="NCBI Taxonomy" id="1680"/>
    <lineage>
        <taxon>Bacteria</taxon>
        <taxon>Bacillati</taxon>
        <taxon>Actinomycetota</taxon>
        <taxon>Actinomycetes</taxon>
        <taxon>Bifidobacteriales</taxon>
        <taxon>Bifidobacteriaceae</taxon>
        <taxon>Bifidobacterium</taxon>
    </lineage>
</organism>
<evidence type="ECO:0000313" key="7">
    <source>
        <dbReference type="EMBL" id="OFA34291.1"/>
    </source>
</evidence>
<sequence length="119" mass="13851">MVDQRRQIIDEIHKLNILLIHTKLKTTRARTVARATTHVRNVDAARRGTVPRPKPSKPIEADVHMLDCLNDEELSTLGELLQRIIDNTDTKLLDEEISERRKAIHEFLMLNHTDEEVRE</sequence>
<dbReference type="EMBL" id="WDIP01000001">
    <property type="protein sequence ID" value="KAB5887278.1"/>
    <property type="molecule type" value="Genomic_DNA"/>
</dbReference>
<dbReference type="EMBL" id="BPPZ01000001">
    <property type="protein sequence ID" value="GJD13352.1"/>
    <property type="molecule type" value="Genomic_DNA"/>
</dbReference>
<dbReference type="Proteomes" id="UP000284589">
    <property type="component" value="Unassembled WGS sequence"/>
</dbReference>
<dbReference type="Proteomes" id="UP000193377">
    <property type="component" value="Unassembled WGS sequence"/>
</dbReference>
<evidence type="ECO:0000313" key="30">
    <source>
        <dbReference type="Proteomes" id="UP001357973"/>
    </source>
</evidence>
<evidence type="ECO:0000313" key="26">
    <source>
        <dbReference type="Proteomes" id="UP000285462"/>
    </source>
</evidence>
<dbReference type="EMBL" id="QRVT01000001">
    <property type="protein sequence ID" value="RGS65953.1"/>
    <property type="molecule type" value="Genomic_DNA"/>
</dbReference>
<reference evidence="1 30" key="10">
    <citation type="submission" date="2023-06" db="EMBL/GenBank/DDBJ databases">
        <title>Complete Genome Sequences of Bifidobacterium faecale strain JCM19861T was isolated from human faeces by Jung-Hye Choi et al. (2014).</title>
        <authorList>
            <person name="Okuhama S."/>
            <person name="Takahashi H."/>
            <person name="Imaizumi K."/>
            <person name="Nakayama S."/>
            <person name="Ogata Y."/>
            <person name="Suda W."/>
        </authorList>
    </citation>
    <scope>NUCLEOTIDE SEQUENCE [LARGE SCALE GENOMIC DNA]</scope>
    <source>
        <strain evidence="1 30">JCM 19861</strain>
    </source>
</reference>
<reference evidence="8 19" key="4">
    <citation type="submission" date="2017-03" db="EMBL/GenBank/DDBJ databases">
        <title>Maternal inheritance of bifidobacteria.</title>
        <authorList>
            <person name="Lugli G.A."/>
            <person name="Duranti S."/>
            <person name="Milani C."/>
            <person name="Mancabelli L."/>
        </authorList>
    </citation>
    <scope>NUCLEOTIDE SEQUENCE [LARGE SCALE GENOMIC DNA]</scope>
    <source>
        <strain evidence="8 19">1892B</strain>
    </source>
</reference>
<dbReference type="EMBL" id="LNKH01000003">
    <property type="protein sequence ID" value="OSG97996.1"/>
    <property type="molecule type" value="Genomic_DNA"/>
</dbReference>
<evidence type="ECO:0000313" key="11">
    <source>
        <dbReference type="EMBL" id="OSG97996.1"/>
    </source>
</evidence>
<protein>
    <submittedName>
        <fullName evidence="9">MarR family transcriptional regulator</fullName>
    </submittedName>
    <submittedName>
        <fullName evidence="2">MarR-type transcriptional regulator</fullName>
    </submittedName>
</protein>
<dbReference type="PATRIC" id="fig|1680.6.peg.633"/>
<reference evidence="20 21" key="2">
    <citation type="journal article" date="2016" name="Sci. Rep.">
        <title>Evaluation of genetic diversity among strains of the human gut commensal Bifidobacterium adolescentis.</title>
        <authorList>
            <person name="Duranti S."/>
            <person name="Milani C."/>
            <person name="Lugli G.A."/>
            <person name="Mancabelli L."/>
            <person name="Turroni F."/>
            <person name="Ferrario C."/>
            <person name="Mangifesta M."/>
            <person name="Viappiani A."/>
            <person name="Sanchez B."/>
            <person name="Margolles A."/>
            <person name="van Sinderen D."/>
            <person name="Ventura M."/>
        </authorList>
    </citation>
    <scope>NUCLEOTIDE SEQUENCE [LARGE SCALE GENOMIC DNA]</scope>
    <source>
        <strain evidence="9 21">487B</strain>
        <strain evidence="10 22">AD2-8</strain>
        <strain evidence="11 23">AL46-2</strain>
        <strain evidence="12 20">AL46-7</strain>
    </source>
</reference>